<dbReference type="Pfam" id="PF13581">
    <property type="entry name" value="HATPase_c_2"/>
    <property type="match status" value="1"/>
</dbReference>
<feature type="compositionally biased region" description="Basic and acidic residues" evidence="2">
    <location>
        <begin position="441"/>
        <end position="451"/>
    </location>
</feature>
<dbReference type="Gene3D" id="3.60.40.10">
    <property type="entry name" value="PPM-type phosphatase domain"/>
    <property type="match status" value="1"/>
</dbReference>
<sequence length="686" mass="72503">MGHLPGLGQSGGVPGSFLADAGLLLAESLDPDRVARLLADLVLPHLGAVSLVWLREEDTPQLAASSSLDPRVDQLLRAMISARPPLLADDYPPGLVLRSGQTYSLPRLADMRALRTAATESGYQRFRQLRDGPTAHVPLSAGGEIFGVLSVGRPTGDYRNNEILLLEGLARRGSIALHNAMRFREAQESALTLQRSLLPANPPALDGVEIAMEYRPGTAGTEVGGDFYDIIPLSGGRFGVAIGDVMGRGLQAAAVMGQLRAALRAYALEEWPPADVLYRLDRVVGMLPGLQMATCMYAVYDRHTGRAVIANAGHLAPLVVLPDEDPDYLVLEPGLPLGVGEGEAAGFSETRVTLPPGSALVMFTDGLVESRRRPLSDGLQNLRRGLIEQRAKAAAAREAQAELDAAAAIAAGFSEMADAAPGVWTDRRAPGPSQGPPPGVADRRSGQDRRGTLPLPARGVERRRRRPRGGSFAARSWFGPDVIAGTGEGPAQETARSLLERCLLAADLPSRTDDDTALIVLTTLTVNPPLLELSLPAVAASSGQARTAIRAVLLDYGIAAVEDVTLLVSEVVTNAVLHARSDLVLRAFLEPGRLRVSVEDREGAHLPRPGAAAANRPDPESGWGLLLVEALSMAWGVETTVNGKRVWFDTELPEADPAAPPRPVFGELSPGGTSDGGPPVQGQGRS</sequence>
<feature type="region of interest" description="Disordered" evidence="2">
    <location>
        <begin position="423"/>
        <end position="473"/>
    </location>
</feature>
<reference evidence="4 5" key="1">
    <citation type="submission" date="2022-04" db="EMBL/GenBank/DDBJ databases">
        <title>Genome diversity in the genus Frankia.</title>
        <authorList>
            <person name="Carlos-Shanley C."/>
            <person name="Hahn D."/>
        </authorList>
    </citation>
    <scope>NUCLEOTIDE SEQUENCE [LARGE SCALE GENOMIC DNA]</scope>
    <source>
        <strain evidence="4 5">Ag45/Mut15</strain>
    </source>
</reference>
<accession>A0ABT0JXN9</accession>
<organism evidence="4 5">
    <name type="scientific">Frankia umida</name>
    <dbReference type="NCBI Taxonomy" id="573489"/>
    <lineage>
        <taxon>Bacteria</taxon>
        <taxon>Bacillati</taxon>
        <taxon>Actinomycetota</taxon>
        <taxon>Actinomycetes</taxon>
        <taxon>Frankiales</taxon>
        <taxon>Frankiaceae</taxon>
        <taxon>Frankia</taxon>
    </lineage>
</organism>
<name>A0ABT0JXN9_9ACTN</name>
<dbReference type="SMART" id="SM00331">
    <property type="entry name" value="PP2C_SIG"/>
    <property type="match status" value="1"/>
</dbReference>
<comment type="caution">
    <text evidence="4">The sequence shown here is derived from an EMBL/GenBank/DDBJ whole genome shotgun (WGS) entry which is preliminary data.</text>
</comment>
<dbReference type="InterPro" id="IPR003594">
    <property type="entry name" value="HATPase_dom"/>
</dbReference>
<evidence type="ECO:0000256" key="2">
    <source>
        <dbReference type="SAM" id="MobiDB-lite"/>
    </source>
</evidence>
<evidence type="ECO:0000313" key="5">
    <source>
        <dbReference type="Proteomes" id="UP001201873"/>
    </source>
</evidence>
<dbReference type="InterPro" id="IPR036457">
    <property type="entry name" value="PPM-type-like_dom_sf"/>
</dbReference>
<feature type="region of interest" description="Disordered" evidence="2">
    <location>
        <begin position="652"/>
        <end position="686"/>
    </location>
</feature>
<evidence type="ECO:0000259" key="3">
    <source>
        <dbReference type="SMART" id="SM00331"/>
    </source>
</evidence>
<protein>
    <submittedName>
        <fullName evidence="4">SpoIIE family protein phosphatase</fullName>
    </submittedName>
</protein>
<dbReference type="InterPro" id="IPR003018">
    <property type="entry name" value="GAF"/>
</dbReference>
<dbReference type="Gene3D" id="3.30.565.10">
    <property type="entry name" value="Histidine kinase-like ATPase, C-terminal domain"/>
    <property type="match status" value="1"/>
</dbReference>
<feature type="domain" description="PPM-type phosphatase" evidence="3">
    <location>
        <begin position="205"/>
        <end position="413"/>
    </location>
</feature>
<dbReference type="PANTHER" id="PTHR43156:SF2">
    <property type="entry name" value="STAGE II SPORULATION PROTEIN E"/>
    <property type="match status" value="1"/>
</dbReference>
<keyword evidence="1" id="KW-0378">Hydrolase</keyword>
<dbReference type="Pfam" id="PF13185">
    <property type="entry name" value="GAF_2"/>
    <property type="match status" value="1"/>
</dbReference>
<dbReference type="Proteomes" id="UP001201873">
    <property type="component" value="Unassembled WGS sequence"/>
</dbReference>
<dbReference type="InterPro" id="IPR029016">
    <property type="entry name" value="GAF-like_dom_sf"/>
</dbReference>
<dbReference type="SUPFAM" id="SSF81606">
    <property type="entry name" value="PP2C-like"/>
    <property type="match status" value="1"/>
</dbReference>
<dbReference type="InterPro" id="IPR036890">
    <property type="entry name" value="HATPase_C_sf"/>
</dbReference>
<dbReference type="InterPro" id="IPR001932">
    <property type="entry name" value="PPM-type_phosphatase-like_dom"/>
</dbReference>
<evidence type="ECO:0000256" key="1">
    <source>
        <dbReference type="ARBA" id="ARBA00022801"/>
    </source>
</evidence>
<dbReference type="EMBL" id="JALKFT010000009">
    <property type="protein sequence ID" value="MCK9876315.1"/>
    <property type="molecule type" value="Genomic_DNA"/>
</dbReference>
<dbReference type="PANTHER" id="PTHR43156">
    <property type="entry name" value="STAGE II SPORULATION PROTEIN E-RELATED"/>
    <property type="match status" value="1"/>
</dbReference>
<evidence type="ECO:0000313" key="4">
    <source>
        <dbReference type="EMBL" id="MCK9876315.1"/>
    </source>
</evidence>
<dbReference type="SUPFAM" id="SSF55874">
    <property type="entry name" value="ATPase domain of HSP90 chaperone/DNA topoisomerase II/histidine kinase"/>
    <property type="match status" value="1"/>
</dbReference>
<dbReference type="Pfam" id="PF07228">
    <property type="entry name" value="SpoIIE"/>
    <property type="match status" value="1"/>
</dbReference>
<dbReference type="CDD" id="cd16936">
    <property type="entry name" value="HATPase_RsbW-like"/>
    <property type="match status" value="1"/>
</dbReference>
<dbReference type="InterPro" id="IPR052016">
    <property type="entry name" value="Bact_Sigma-Reg"/>
</dbReference>
<keyword evidence="5" id="KW-1185">Reference proteome</keyword>
<dbReference type="Gene3D" id="3.30.450.40">
    <property type="match status" value="1"/>
</dbReference>
<proteinExistence type="predicted"/>
<gene>
    <name evidence="4" type="ORF">MXD59_11100</name>
</gene>
<dbReference type="SUPFAM" id="SSF55781">
    <property type="entry name" value="GAF domain-like"/>
    <property type="match status" value="1"/>
</dbReference>